<reference evidence="4 5" key="1">
    <citation type="submission" date="2017-11" db="EMBL/GenBank/DDBJ databases">
        <title>Revised Sequence and Annotation of the Rhodobaca barguzinensis strain alga05 Genome.</title>
        <authorList>
            <person name="Kopejtka K."/>
            <person name="Tomasch J.M."/>
            <person name="Bunk B."/>
            <person name="Koblizek M."/>
        </authorList>
    </citation>
    <scope>NUCLEOTIDE SEQUENCE [LARGE SCALE GENOMIC DNA]</scope>
    <source>
        <strain evidence="5">alga05</strain>
    </source>
</reference>
<dbReference type="STRING" id="441209.GCA_001870665_01967"/>
<dbReference type="PANTHER" id="PTHR36505">
    <property type="entry name" value="BLR1072 PROTEIN"/>
    <property type="match status" value="1"/>
</dbReference>
<sequence length="147" mass="15425">MRQMTIATLASFTFAGALAAQEAVVTQQGPDELLGGWVLGSAVHSVDGERIGSIDDIIIVEGEGQISAAVISVGGFLGFGSKSIAVEWPELEINWDAREVVLDMSREEMEEAEEYAFRERELIPVPDDDLGGGGAMNGDGAVGGALD</sequence>
<dbReference type="KEGG" id="rbg:BG454_10940"/>
<dbReference type="SUPFAM" id="SSF50346">
    <property type="entry name" value="PRC-barrel domain"/>
    <property type="match status" value="1"/>
</dbReference>
<accession>A0A2K8KEA2</accession>
<feature type="chain" id="PRO_5014642351" description="PRC-barrel domain-containing protein" evidence="2">
    <location>
        <begin position="20"/>
        <end position="147"/>
    </location>
</feature>
<dbReference type="Gene3D" id="2.30.30.240">
    <property type="entry name" value="PRC-barrel domain"/>
    <property type="match status" value="1"/>
</dbReference>
<dbReference type="RefSeq" id="WP_084634894.1">
    <property type="nucleotide sequence ID" value="NZ_CP024899.1"/>
</dbReference>
<feature type="compositionally biased region" description="Gly residues" evidence="1">
    <location>
        <begin position="131"/>
        <end position="147"/>
    </location>
</feature>
<proteinExistence type="predicted"/>
<feature type="signal peptide" evidence="2">
    <location>
        <begin position="1"/>
        <end position="19"/>
    </location>
</feature>
<dbReference type="OrthoDB" id="7876889at2"/>
<keyword evidence="2" id="KW-0732">Signal</keyword>
<dbReference type="Proteomes" id="UP000228948">
    <property type="component" value="Chromosome"/>
</dbReference>
<evidence type="ECO:0000259" key="3">
    <source>
        <dbReference type="Pfam" id="PF05239"/>
    </source>
</evidence>
<dbReference type="AlphaFoldDB" id="A0A2K8KEA2"/>
<evidence type="ECO:0000313" key="5">
    <source>
        <dbReference type="Proteomes" id="UP000228948"/>
    </source>
</evidence>
<dbReference type="Pfam" id="PF05239">
    <property type="entry name" value="PRC"/>
    <property type="match status" value="1"/>
</dbReference>
<organism evidence="4 5">
    <name type="scientific">Roseinatronobacter bogoriensis subsp. barguzinensis</name>
    <dbReference type="NCBI Taxonomy" id="441209"/>
    <lineage>
        <taxon>Bacteria</taxon>
        <taxon>Pseudomonadati</taxon>
        <taxon>Pseudomonadota</taxon>
        <taxon>Alphaproteobacteria</taxon>
        <taxon>Rhodobacterales</taxon>
        <taxon>Paracoccaceae</taxon>
        <taxon>Roseinatronobacter</taxon>
    </lineage>
</organism>
<dbReference type="InterPro" id="IPR027275">
    <property type="entry name" value="PRC-brl_dom"/>
</dbReference>
<dbReference type="PANTHER" id="PTHR36505:SF1">
    <property type="entry name" value="BLR1072 PROTEIN"/>
    <property type="match status" value="1"/>
</dbReference>
<feature type="region of interest" description="Disordered" evidence="1">
    <location>
        <begin position="124"/>
        <end position="147"/>
    </location>
</feature>
<name>A0A2K8KEA2_9RHOB</name>
<evidence type="ECO:0000313" key="4">
    <source>
        <dbReference type="EMBL" id="ATX66263.1"/>
    </source>
</evidence>
<keyword evidence="5" id="KW-1185">Reference proteome</keyword>
<dbReference type="EMBL" id="CP024899">
    <property type="protein sequence ID" value="ATX66263.1"/>
    <property type="molecule type" value="Genomic_DNA"/>
</dbReference>
<dbReference type="InterPro" id="IPR011033">
    <property type="entry name" value="PRC_barrel-like_sf"/>
</dbReference>
<feature type="domain" description="PRC-barrel" evidence="3">
    <location>
        <begin position="39"/>
        <end position="104"/>
    </location>
</feature>
<gene>
    <name evidence="4" type="ORF">BG454_10940</name>
</gene>
<evidence type="ECO:0000256" key="1">
    <source>
        <dbReference type="SAM" id="MobiDB-lite"/>
    </source>
</evidence>
<evidence type="ECO:0000256" key="2">
    <source>
        <dbReference type="SAM" id="SignalP"/>
    </source>
</evidence>
<protein>
    <recommendedName>
        <fullName evidence="3">PRC-barrel domain-containing protein</fullName>
    </recommendedName>
</protein>